<keyword evidence="1" id="KW-0378">Hydrolase</keyword>
<dbReference type="EMBL" id="QORN01000029">
    <property type="protein sequence ID" value="MBD5806952.1"/>
    <property type="molecule type" value="Genomic_DNA"/>
</dbReference>
<dbReference type="InterPro" id="IPR006439">
    <property type="entry name" value="HAD-SF_hydro_IA"/>
</dbReference>
<dbReference type="RefSeq" id="WP_191668278.1">
    <property type="nucleotide sequence ID" value="NZ_QORN01000029.1"/>
</dbReference>
<dbReference type="GO" id="GO:0016787">
    <property type="term" value="F:hydrolase activity"/>
    <property type="evidence" value="ECO:0007669"/>
    <property type="project" value="UniProtKB-KW"/>
</dbReference>
<sequence length="187" mass="21427">MTLKKNGYYFSASQIKELKKRIYGLAATNALEYLGVPHSEVKIINREWLRAAYQNFNEVKIFNGIPDVLRKMAADPDNHLAIVTSKTEREYQRYFQDKYDFASVYSVVVTADKTNRHKPDSEPIVYAMKEMKANPRETIYIGDMQTDLLAAHRAGIKFAGALYGSINPEALKKADYLLRSPRDLLKI</sequence>
<dbReference type="InterPro" id="IPR050155">
    <property type="entry name" value="HAD-like_hydrolase_sf"/>
</dbReference>
<dbReference type="Proteomes" id="UP000704341">
    <property type="component" value="Unassembled WGS sequence"/>
</dbReference>
<name>A0ABR8P856_9LACO</name>
<accession>A0ABR8P856</accession>
<organism evidence="1 2">
    <name type="scientific">Limosilactobacillus walteri</name>
    <dbReference type="NCBI Taxonomy" id="2268022"/>
    <lineage>
        <taxon>Bacteria</taxon>
        <taxon>Bacillati</taxon>
        <taxon>Bacillota</taxon>
        <taxon>Bacilli</taxon>
        <taxon>Lactobacillales</taxon>
        <taxon>Lactobacillaceae</taxon>
        <taxon>Limosilactobacillus</taxon>
    </lineage>
</organism>
<dbReference type="InterPro" id="IPR041492">
    <property type="entry name" value="HAD_2"/>
</dbReference>
<evidence type="ECO:0000313" key="2">
    <source>
        <dbReference type="Proteomes" id="UP000704341"/>
    </source>
</evidence>
<evidence type="ECO:0000313" key="1">
    <source>
        <dbReference type="EMBL" id="MBD5806952.1"/>
    </source>
</evidence>
<dbReference type="Gene3D" id="3.40.50.1000">
    <property type="entry name" value="HAD superfamily/HAD-like"/>
    <property type="match status" value="1"/>
</dbReference>
<dbReference type="SUPFAM" id="SSF56784">
    <property type="entry name" value="HAD-like"/>
    <property type="match status" value="1"/>
</dbReference>
<dbReference type="NCBIfam" id="TIGR01549">
    <property type="entry name" value="HAD-SF-IA-v1"/>
    <property type="match status" value="1"/>
</dbReference>
<dbReference type="Gene3D" id="1.10.150.240">
    <property type="entry name" value="Putative phosphatase, domain 2"/>
    <property type="match status" value="1"/>
</dbReference>
<dbReference type="InterPro" id="IPR023198">
    <property type="entry name" value="PGP-like_dom2"/>
</dbReference>
<protein>
    <submittedName>
        <fullName evidence="1">HAD family hydrolase</fullName>
    </submittedName>
</protein>
<reference evidence="1 2" key="1">
    <citation type="submission" date="2018-07" db="EMBL/GenBank/DDBJ databases">
        <title>Phylogenomic Insights into understanding Host Adaptation of Lactobacillus reuteri by a novel species, Lactobacillus spp. M31.</title>
        <authorList>
            <person name="Sharma S."/>
            <person name="Patil P."/>
            <person name="Korpole S."/>
            <person name="Patil P.B."/>
        </authorList>
    </citation>
    <scope>NUCLEOTIDE SEQUENCE [LARGE SCALE GENOMIC DNA]</scope>
    <source>
        <strain evidence="1 2">M31</strain>
    </source>
</reference>
<dbReference type="PANTHER" id="PTHR43434">
    <property type="entry name" value="PHOSPHOGLYCOLATE PHOSPHATASE"/>
    <property type="match status" value="1"/>
</dbReference>
<dbReference type="Pfam" id="PF13419">
    <property type="entry name" value="HAD_2"/>
    <property type="match status" value="1"/>
</dbReference>
<dbReference type="InterPro" id="IPR023214">
    <property type="entry name" value="HAD_sf"/>
</dbReference>
<dbReference type="PANTHER" id="PTHR43434:SF13">
    <property type="entry name" value="PHOSPHOGLYCOLATE PHOSPHATASE"/>
    <property type="match status" value="1"/>
</dbReference>
<comment type="caution">
    <text evidence="1">The sequence shown here is derived from an EMBL/GenBank/DDBJ whole genome shotgun (WGS) entry which is preliminary data.</text>
</comment>
<dbReference type="InterPro" id="IPR036412">
    <property type="entry name" value="HAD-like_sf"/>
</dbReference>
<gene>
    <name evidence="1" type="ORF">DTK66_07575</name>
</gene>
<proteinExistence type="predicted"/>
<keyword evidence="2" id="KW-1185">Reference proteome</keyword>